<dbReference type="Proteomes" id="UP000095647">
    <property type="component" value="Unassembled WGS sequence"/>
</dbReference>
<dbReference type="RefSeq" id="WP_081028336.1">
    <property type="nucleotide sequence ID" value="NZ_CYYI01000006.1"/>
</dbReference>
<dbReference type="EMBL" id="CYYI01000006">
    <property type="protein sequence ID" value="CUN93009.1"/>
    <property type="molecule type" value="Genomic_DNA"/>
</dbReference>
<dbReference type="Gene3D" id="3.90.176.10">
    <property type="entry name" value="Toxin ADP-ribosyltransferase, Chain A, domain 1"/>
    <property type="match status" value="1"/>
</dbReference>
<proteinExistence type="predicted"/>
<evidence type="ECO:0000313" key="3">
    <source>
        <dbReference type="Proteomes" id="UP000095647"/>
    </source>
</evidence>
<protein>
    <submittedName>
        <fullName evidence="2">Phage protein</fullName>
        <ecNumber evidence="2">2.4.2.-</ecNumber>
    </submittedName>
</protein>
<gene>
    <name evidence="2" type="ORF">ERS852382_01702</name>
</gene>
<keyword evidence="2" id="KW-0808">Transferase</keyword>
<dbReference type="GO" id="GO:0005576">
    <property type="term" value="C:extracellular region"/>
    <property type="evidence" value="ECO:0007669"/>
    <property type="project" value="InterPro"/>
</dbReference>
<dbReference type="Pfam" id="PF25310">
    <property type="entry name" value="VG15"/>
    <property type="match status" value="1"/>
</dbReference>
<dbReference type="InterPro" id="IPR057369">
    <property type="entry name" value="VG15"/>
</dbReference>
<dbReference type="AlphaFoldDB" id="A0A174AYF0"/>
<dbReference type="InterPro" id="IPR003540">
    <property type="entry name" value="ADP-ribosyltransferase"/>
</dbReference>
<dbReference type="GO" id="GO:0016757">
    <property type="term" value="F:glycosyltransferase activity"/>
    <property type="evidence" value="ECO:0007669"/>
    <property type="project" value="UniProtKB-KW"/>
</dbReference>
<organism evidence="2 3">
    <name type="scientific">Bifidobacterium adolescentis</name>
    <dbReference type="NCBI Taxonomy" id="1680"/>
    <lineage>
        <taxon>Bacteria</taxon>
        <taxon>Bacillati</taxon>
        <taxon>Actinomycetota</taxon>
        <taxon>Actinomycetes</taxon>
        <taxon>Bifidobacteriales</taxon>
        <taxon>Bifidobacteriaceae</taxon>
        <taxon>Bifidobacterium</taxon>
    </lineage>
</organism>
<sequence>MSPNSLNLPPERRRRLELDLNDLYEDYTDTMSRLQKEAGNSVSGLVWDGESQELIKAEINRYADAASRLASDYYGHVRDLWAQYGGIDMPEYEPPSITADRAVWQMEGGFNNTDFMGLHYKDVIPDENGAVHNNAGRTIDDLWPTFADEEQALEYVQNLIQTVGRLTMQRAVANDPTKPRWARVPRGAKTCAFCLMLASRGFAYLSEDTAGRQMQYHTDCDCDIVPSWGSSKLKGYDPDKYREMYQAAKAAAGDDGDWRDTLAQLRRIYHDEVNDGVTAQPTIRWSGKSIPISASELSRLSDYSVRMPGDRFSNDEKIAALMDWTGDSYKSINGYLFGGRNPSKDVIHQVECIDEAISDHITRERFTVDRQMRLSTFHVNDMESLFDLNTGRTFEHIGYMATSIKEGGIDVDGEDRIATRILVPPGSAGVYVEPITQHPGEYEILLPRGRTLRFEGLGASDGRPIVYLRLL</sequence>
<dbReference type="SUPFAM" id="SSF56399">
    <property type="entry name" value="ADP-ribosylation"/>
    <property type="match status" value="1"/>
</dbReference>
<dbReference type="Pfam" id="PF03496">
    <property type="entry name" value="ADPrib_exo_Tox"/>
    <property type="match status" value="1"/>
</dbReference>
<accession>A0A174AYF0</accession>
<reference evidence="2 3" key="1">
    <citation type="submission" date="2015-09" db="EMBL/GenBank/DDBJ databases">
        <authorList>
            <consortium name="Pathogen Informatics"/>
        </authorList>
    </citation>
    <scope>NUCLEOTIDE SEQUENCE [LARGE SCALE GENOMIC DNA]</scope>
    <source>
        <strain evidence="2 3">2789STDY5608824</strain>
    </source>
</reference>
<feature type="domain" description="ADP ribosyltransferase" evidence="1">
    <location>
        <begin position="313"/>
        <end position="455"/>
    </location>
</feature>
<name>A0A174AYF0_BIFAD</name>
<evidence type="ECO:0000259" key="1">
    <source>
        <dbReference type="Pfam" id="PF03496"/>
    </source>
</evidence>
<dbReference type="EC" id="2.4.2.-" evidence="2"/>
<evidence type="ECO:0000313" key="2">
    <source>
        <dbReference type="EMBL" id="CUN93009.1"/>
    </source>
</evidence>
<keyword evidence="2" id="KW-0328">Glycosyltransferase</keyword>
<dbReference type="PROSITE" id="PS51996">
    <property type="entry name" value="TR_MART"/>
    <property type="match status" value="1"/>
</dbReference>